<organism evidence="1 2">
    <name type="scientific">Pseudomonas aeruginosa</name>
    <dbReference type="NCBI Taxonomy" id="287"/>
    <lineage>
        <taxon>Bacteria</taxon>
        <taxon>Pseudomonadati</taxon>
        <taxon>Pseudomonadota</taxon>
        <taxon>Gammaproteobacteria</taxon>
        <taxon>Pseudomonadales</taxon>
        <taxon>Pseudomonadaceae</taxon>
        <taxon>Pseudomonas</taxon>
    </lineage>
</organism>
<gene>
    <name evidence="1" type="ORF">CAZ10_23100</name>
</gene>
<dbReference type="Proteomes" id="UP000194857">
    <property type="component" value="Unassembled WGS sequence"/>
</dbReference>
<sequence>MGVTSLPPQKKMHIAAVGRITINCTPQSRCYYLEVTLTIWILGGQIKQAFPLVNIRHQLNGCGMASLACRLVMQVVNLDGFFCPSLGDRISASGAGLAILLVTAE</sequence>
<evidence type="ECO:0000313" key="1">
    <source>
        <dbReference type="EMBL" id="OTI58518.1"/>
    </source>
</evidence>
<reference evidence="1 2" key="1">
    <citation type="submission" date="2017-05" db="EMBL/GenBank/DDBJ databases">
        <authorList>
            <person name="Song R."/>
            <person name="Chenine A.L."/>
            <person name="Ruprecht R.M."/>
        </authorList>
    </citation>
    <scope>NUCLEOTIDE SEQUENCE [LARGE SCALE GENOMIC DNA]</scope>
    <source>
        <strain evidence="1 2">S567_C10_BS</strain>
    </source>
</reference>
<protein>
    <submittedName>
        <fullName evidence="1">Uncharacterized protein</fullName>
    </submittedName>
</protein>
<proteinExistence type="predicted"/>
<dbReference type="AlphaFoldDB" id="A0A241XLZ1"/>
<dbReference type="EMBL" id="NFFZ01000013">
    <property type="protein sequence ID" value="OTI58518.1"/>
    <property type="molecule type" value="Genomic_DNA"/>
</dbReference>
<accession>A0A241XLZ1</accession>
<name>A0A241XLZ1_PSEAI</name>
<evidence type="ECO:0000313" key="2">
    <source>
        <dbReference type="Proteomes" id="UP000194857"/>
    </source>
</evidence>
<comment type="caution">
    <text evidence="1">The sequence shown here is derived from an EMBL/GenBank/DDBJ whole genome shotgun (WGS) entry which is preliminary data.</text>
</comment>